<reference evidence="17" key="2">
    <citation type="submission" date="2021-04" db="EMBL/GenBank/DDBJ databases">
        <authorList>
            <person name="Liu J."/>
        </authorList>
    </citation>
    <scope>NUCLEOTIDE SEQUENCE</scope>
    <source>
        <strain evidence="17">BAD-6</strain>
    </source>
</reference>
<dbReference type="PANTHER" id="PTHR22749">
    <property type="entry name" value="RIBOFLAVIN KINASE/FMN ADENYLYLTRANSFERASE"/>
    <property type="match status" value="1"/>
</dbReference>
<evidence type="ECO:0000259" key="16">
    <source>
        <dbReference type="SMART" id="SM00904"/>
    </source>
</evidence>
<evidence type="ECO:0000256" key="8">
    <source>
        <dbReference type="ARBA" id="ARBA00022741"/>
    </source>
</evidence>
<comment type="pathway">
    <text evidence="3 15">Cofactor biosynthesis; FMN biosynthesis; FMN from riboflavin (ATP route): step 1/1.</text>
</comment>
<dbReference type="InterPro" id="IPR023465">
    <property type="entry name" value="Riboflavin_kinase_dom_sf"/>
</dbReference>
<evidence type="ECO:0000256" key="13">
    <source>
        <dbReference type="ARBA" id="ARBA00047880"/>
    </source>
</evidence>
<dbReference type="Proteomes" id="UP000675664">
    <property type="component" value="Unassembled WGS sequence"/>
</dbReference>
<evidence type="ECO:0000313" key="17">
    <source>
        <dbReference type="EMBL" id="MBR0596755.1"/>
    </source>
</evidence>
<evidence type="ECO:0000256" key="7">
    <source>
        <dbReference type="ARBA" id="ARBA00022695"/>
    </source>
</evidence>
<evidence type="ECO:0000256" key="9">
    <source>
        <dbReference type="ARBA" id="ARBA00022777"/>
    </source>
</evidence>
<dbReference type="EMBL" id="JAGSND010000001">
    <property type="protein sequence ID" value="MBR0596755.1"/>
    <property type="molecule type" value="Genomic_DNA"/>
</dbReference>
<dbReference type="InterPro" id="IPR015865">
    <property type="entry name" value="Riboflavin_kinase_bac/euk"/>
</dbReference>
<comment type="pathway">
    <text evidence="2 15">Cofactor biosynthesis; FAD biosynthesis; FAD from FMN: step 1/1.</text>
</comment>
<keyword evidence="8 15" id="KW-0547">Nucleotide-binding</keyword>
<dbReference type="UniPathway" id="UPA00276">
    <property type="reaction ID" value="UER00406"/>
</dbReference>
<evidence type="ECO:0000256" key="4">
    <source>
        <dbReference type="ARBA" id="ARBA00022630"/>
    </source>
</evidence>
<evidence type="ECO:0000256" key="6">
    <source>
        <dbReference type="ARBA" id="ARBA00022679"/>
    </source>
</evidence>
<accession>A0A8J8B1Z9</accession>
<dbReference type="SMART" id="SM00904">
    <property type="entry name" value="Flavokinase"/>
    <property type="match status" value="1"/>
</dbReference>
<dbReference type="InterPro" id="IPR014729">
    <property type="entry name" value="Rossmann-like_a/b/a_fold"/>
</dbReference>
<dbReference type="NCBIfam" id="NF004162">
    <property type="entry name" value="PRK05627.1-5"/>
    <property type="match status" value="1"/>
</dbReference>
<feature type="domain" description="Riboflavin kinase" evidence="16">
    <location>
        <begin position="182"/>
        <end position="306"/>
    </location>
</feature>
<protein>
    <recommendedName>
        <fullName evidence="15">Riboflavin biosynthesis protein</fullName>
    </recommendedName>
    <domain>
        <recommendedName>
            <fullName evidence="15">Riboflavin kinase</fullName>
            <ecNumber evidence="15">2.7.1.26</ecNumber>
        </recommendedName>
        <alternativeName>
            <fullName evidence="15">Flavokinase</fullName>
        </alternativeName>
    </domain>
    <domain>
        <recommendedName>
            <fullName evidence="15">FMN adenylyltransferase</fullName>
            <ecNumber evidence="15">2.7.7.2</ecNumber>
        </recommendedName>
        <alternativeName>
            <fullName evidence="15">FAD pyrophosphorylase</fullName>
        </alternativeName>
        <alternativeName>
            <fullName evidence="15">FAD synthase</fullName>
        </alternativeName>
    </domain>
</protein>
<evidence type="ECO:0000256" key="3">
    <source>
        <dbReference type="ARBA" id="ARBA00005201"/>
    </source>
</evidence>
<evidence type="ECO:0000313" key="18">
    <source>
        <dbReference type="Proteomes" id="UP000675664"/>
    </source>
</evidence>
<evidence type="ECO:0000256" key="14">
    <source>
        <dbReference type="ARBA" id="ARBA00049494"/>
    </source>
</evidence>
<dbReference type="GO" id="GO:0003919">
    <property type="term" value="F:FMN adenylyltransferase activity"/>
    <property type="evidence" value="ECO:0007669"/>
    <property type="project" value="UniProtKB-UniRule"/>
</dbReference>
<keyword evidence="18" id="KW-1185">Reference proteome</keyword>
<evidence type="ECO:0000256" key="15">
    <source>
        <dbReference type="PIRNR" id="PIRNR004491"/>
    </source>
</evidence>
<organism evidence="17 18">
    <name type="scientific">Sinanaerobacter chloroacetimidivorans</name>
    <dbReference type="NCBI Taxonomy" id="2818044"/>
    <lineage>
        <taxon>Bacteria</taxon>
        <taxon>Bacillati</taxon>
        <taxon>Bacillota</taxon>
        <taxon>Clostridia</taxon>
        <taxon>Peptostreptococcales</taxon>
        <taxon>Anaerovoracaceae</taxon>
        <taxon>Sinanaerobacter</taxon>
    </lineage>
</organism>
<name>A0A8J8B1Z9_9FIRM</name>
<dbReference type="Gene3D" id="2.40.30.30">
    <property type="entry name" value="Riboflavin kinase-like"/>
    <property type="match status" value="1"/>
</dbReference>
<evidence type="ECO:0000256" key="11">
    <source>
        <dbReference type="ARBA" id="ARBA00022840"/>
    </source>
</evidence>
<keyword evidence="11 15" id="KW-0067">ATP-binding</keyword>
<reference evidence="17" key="1">
    <citation type="submission" date="2021-04" db="EMBL/GenBank/DDBJ databases">
        <title>Sinoanaerobacter chloroacetimidivorans sp. nov., an obligate anaerobic bacterium isolated from anaerobic sludge.</title>
        <authorList>
            <person name="Bao Y."/>
        </authorList>
    </citation>
    <scope>NUCLEOTIDE SEQUENCE</scope>
    <source>
        <strain evidence="17">BAD-6</strain>
    </source>
</reference>
<keyword evidence="7 15" id="KW-0548">Nucleotidyltransferase</keyword>
<keyword evidence="12" id="KW-0511">Multifunctional enzyme</keyword>
<dbReference type="AlphaFoldDB" id="A0A8J8B1Z9"/>
<dbReference type="UniPathway" id="UPA00277">
    <property type="reaction ID" value="UER00407"/>
</dbReference>
<dbReference type="RefSeq" id="WP_227016876.1">
    <property type="nucleotide sequence ID" value="NZ_JAGSND010000001.1"/>
</dbReference>
<dbReference type="FunFam" id="2.40.30.30:FF:000003">
    <property type="entry name" value="Riboflavin biosynthesis protein"/>
    <property type="match status" value="1"/>
</dbReference>
<keyword evidence="4 15" id="KW-0285">Flavoprotein</keyword>
<dbReference type="GO" id="GO:0009398">
    <property type="term" value="P:FMN biosynthetic process"/>
    <property type="evidence" value="ECO:0007669"/>
    <property type="project" value="UniProtKB-UniRule"/>
</dbReference>
<dbReference type="EC" id="2.7.1.26" evidence="15"/>
<dbReference type="NCBIfam" id="NF004160">
    <property type="entry name" value="PRK05627.1-3"/>
    <property type="match status" value="1"/>
</dbReference>
<dbReference type="InterPro" id="IPR015864">
    <property type="entry name" value="FAD_synthase"/>
</dbReference>
<keyword evidence="10 15" id="KW-0274">FAD</keyword>
<dbReference type="EC" id="2.7.7.2" evidence="15"/>
<evidence type="ECO:0000256" key="1">
    <source>
        <dbReference type="ARBA" id="ARBA00002121"/>
    </source>
</evidence>
<dbReference type="PANTHER" id="PTHR22749:SF6">
    <property type="entry name" value="RIBOFLAVIN KINASE"/>
    <property type="match status" value="1"/>
</dbReference>
<comment type="catalytic activity">
    <reaction evidence="14 15">
        <text>FMN + ATP + H(+) = FAD + diphosphate</text>
        <dbReference type="Rhea" id="RHEA:17237"/>
        <dbReference type="ChEBI" id="CHEBI:15378"/>
        <dbReference type="ChEBI" id="CHEBI:30616"/>
        <dbReference type="ChEBI" id="CHEBI:33019"/>
        <dbReference type="ChEBI" id="CHEBI:57692"/>
        <dbReference type="ChEBI" id="CHEBI:58210"/>
        <dbReference type="EC" id="2.7.7.2"/>
    </reaction>
</comment>
<dbReference type="InterPro" id="IPR002606">
    <property type="entry name" value="Riboflavin_kinase_bac"/>
</dbReference>
<keyword evidence="9 15" id="KW-0418">Kinase</keyword>
<dbReference type="PIRSF" id="PIRSF004491">
    <property type="entry name" value="FAD_Synth"/>
    <property type="match status" value="1"/>
</dbReference>
<dbReference type="InterPro" id="IPR023468">
    <property type="entry name" value="Riboflavin_kinase"/>
</dbReference>
<comment type="catalytic activity">
    <reaction evidence="13 15">
        <text>riboflavin + ATP = FMN + ADP + H(+)</text>
        <dbReference type="Rhea" id="RHEA:14357"/>
        <dbReference type="ChEBI" id="CHEBI:15378"/>
        <dbReference type="ChEBI" id="CHEBI:30616"/>
        <dbReference type="ChEBI" id="CHEBI:57986"/>
        <dbReference type="ChEBI" id="CHEBI:58210"/>
        <dbReference type="ChEBI" id="CHEBI:456216"/>
        <dbReference type="EC" id="2.7.1.26"/>
    </reaction>
</comment>
<proteinExistence type="inferred from homology"/>
<dbReference type="SUPFAM" id="SSF52374">
    <property type="entry name" value="Nucleotidylyl transferase"/>
    <property type="match status" value="1"/>
</dbReference>
<keyword evidence="5 15" id="KW-0288">FMN</keyword>
<evidence type="ECO:0000256" key="5">
    <source>
        <dbReference type="ARBA" id="ARBA00022643"/>
    </source>
</evidence>
<keyword evidence="6 15" id="KW-0808">Transferase</keyword>
<comment type="similarity">
    <text evidence="15">Belongs to the ribF family.</text>
</comment>
<dbReference type="Gene3D" id="3.40.50.620">
    <property type="entry name" value="HUPs"/>
    <property type="match status" value="1"/>
</dbReference>
<comment type="caution">
    <text evidence="17">The sequence shown here is derived from an EMBL/GenBank/DDBJ whole genome shotgun (WGS) entry which is preliminary data.</text>
</comment>
<sequence length="314" mass="35791">MKLFNSLEEIKNIKETVVALGNFDGVHKGHQELIRRTVKSAKMAGLKSAVFTFRNHPKNVLSGKPVIKNILYLEDKAAIIKSLGVDYLFSLEFDEEIQHMSAEDFIQKLLLDAFKMREAYCGFNYHFGYQAEGNPEILMKAGLREGFGIHVLEPFRIDGNLVSSTFIRNLIEEGKVGECMKYMGRNYSVGGEVVVGNRIGRTIGFPTSNILIDETMVTPAHGVYVTYCCYNGVKYHGVTNVGIKPTIGDNKKNIETHIFHFNKDLYGKEIRIEFLEKIRSEIKFNNVDELAEQIRKDCMEAKLYHQQHDKDIIL</sequence>
<evidence type="ECO:0000256" key="2">
    <source>
        <dbReference type="ARBA" id="ARBA00004726"/>
    </source>
</evidence>
<dbReference type="NCBIfam" id="TIGR00083">
    <property type="entry name" value="ribF"/>
    <property type="match status" value="1"/>
</dbReference>
<dbReference type="FunFam" id="3.40.50.620:FF:000021">
    <property type="entry name" value="Riboflavin biosynthesis protein"/>
    <property type="match status" value="1"/>
</dbReference>
<dbReference type="SUPFAM" id="SSF82114">
    <property type="entry name" value="Riboflavin kinase-like"/>
    <property type="match status" value="1"/>
</dbReference>
<dbReference type="GO" id="GO:0009231">
    <property type="term" value="P:riboflavin biosynthetic process"/>
    <property type="evidence" value="ECO:0007669"/>
    <property type="project" value="InterPro"/>
</dbReference>
<dbReference type="GO" id="GO:0006747">
    <property type="term" value="P:FAD biosynthetic process"/>
    <property type="evidence" value="ECO:0007669"/>
    <property type="project" value="UniProtKB-UniRule"/>
</dbReference>
<dbReference type="GO" id="GO:0005524">
    <property type="term" value="F:ATP binding"/>
    <property type="evidence" value="ECO:0007669"/>
    <property type="project" value="UniProtKB-UniRule"/>
</dbReference>
<gene>
    <name evidence="17" type="ORF">KCX82_02595</name>
</gene>
<comment type="function">
    <text evidence="1">Catalyzes the phosphorylation of riboflavin to FMN followed by the adenylation of FMN to FAD.</text>
</comment>
<dbReference type="CDD" id="cd02064">
    <property type="entry name" value="FAD_synthetase_N"/>
    <property type="match status" value="1"/>
</dbReference>
<dbReference type="Pfam" id="PF06574">
    <property type="entry name" value="FAD_syn"/>
    <property type="match status" value="1"/>
</dbReference>
<dbReference type="GO" id="GO:0008531">
    <property type="term" value="F:riboflavin kinase activity"/>
    <property type="evidence" value="ECO:0007669"/>
    <property type="project" value="UniProtKB-UniRule"/>
</dbReference>
<evidence type="ECO:0000256" key="10">
    <source>
        <dbReference type="ARBA" id="ARBA00022827"/>
    </source>
</evidence>
<evidence type="ECO:0000256" key="12">
    <source>
        <dbReference type="ARBA" id="ARBA00023268"/>
    </source>
</evidence>
<dbReference type="Pfam" id="PF01687">
    <property type="entry name" value="Flavokinase"/>
    <property type="match status" value="1"/>
</dbReference>